<dbReference type="Gene3D" id="3.40.50.1820">
    <property type="entry name" value="alpha/beta hydrolase"/>
    <property type="match status" value="2"/>
</dbReference>
<dbReference type="PANTHER" id="PTHR11802">
    <property type="entry name" value="SERINE PROTEASE FAMILY S10 SERINE CARBOXYPEPTIDASE"/>
    <property type="match status" value="1"/>
</dbReference>
<name>A0A118K6M1_CYNCS</name>
<keyword evidence="3" id="KW-1185">Reference proteome</keyword>
<keyword evidence="2" id="KW-0121">Carboxypeptidase</keyword>
<gene>
    <name evidence="2" type="ORF">Ccrd_010748</name>
</gene>
<sequence length="339" mass="38123">MMHTVTWIPIYMGFLLWATSTTLIASQTIVKSLPGYPGPLPFKLETGYIGVGEDEAVQLFYYFVESEGNPDEDPLIIWLAGGPGCGTLRAFFYEIGPMQIRYGNYMDNVPALQLDPNSWTKFVKNHPRFLKNPMYVTGISYSGIIIPIITEELYKGNEEGLEPVVNIQGYMGGNPLTDKTGDINSRLEYAYRVALISRELYEATQNDCQGDYAEANSNELLCMSRIDEVNKRVGDINIQQILDPDCDPATNLVRSGNPIISGNRKSLRAANPIKMLPALSLHKDTFCRGDYYNYATLWANDENVMEALNVRKGAGHTAPEFKPEECFQMVKRWFANKPI</sequence>
<dbReference type="AlphaFoldDB" id="A0A118K6M1"/>
<dbReference type="InterPro" id="IPR029058">
    <property type="entry name" value="AB_hydrolase_fold"/>
</dbReference>
<evidence type="ECO:0000256" key="1">
    <source>
        <dbReference type="ARBA" id="ARBA00009431"/>
    </source>
</evidence>
<organism evidence="2 3">
    <name type="scientific">Cynara cardunculus var. scolymus</name>
    <name type="common">Globe artichoke</name>
    <name type="synonym">Cynara scolymus</name>
    <dbReference type="NCBI Taxonomy" id="59895"/>
    <lineage>
        <taxon>Eukaryota</taxon>
        <taxon>Viridiplantae</taxon>
        <taxon>Streptophyta</taxon>
        <taxon>Embryophyta</taxon>
        <taxon>Tracheophyta</taxon>
        <taxon>Spermatophyta</taxon>
        <taxon>Magnoliopsida</taxon>
        <taxon>eudicotyledons</taxon>
        <taxon>Gunneridae</taxon>
        <taxon>Pentapetalae</taxon>
        <taxon>asterids</taxon>
        <taxon>campanulids</taxon>
        <taxon>Asterales</taxon>
        <taxon>Asteraceae</taxon>
        <taxon>Carduoideae</taxon>
        <taxon>Cardueae</taxon>
        <taxon>Carduinae</taxon>
        <taxon>Cynara</taxon>
    </lineage>
</organism>
<accession>A0A118K6M1</accession>
<dbReference type="GO" id="GO:0006508">
    <property type="term" value="P:proteolysis"/>
    <property type="evidence" value="ECO:0007669"/>
    <property type="project" value="InterPro"/>
</dbReference>
<keyword evidence="2" id="KW-0378">Hydrolase</keyword>
<dbReference type="SUPFAM" id="SSF53474">
    <property type="entry name" value="alpha/beta-Hydrolases"/>
    <property type="match status" value="1"/>
</dbReference>
<dbReference type="Gene3D" id="3.40.50.12670">
    <property type="match status" value="1"/>
</dbReference>
<reference evidence="2 3" key="1">
    <citation type="journal article" date="2016" name="Sci. Rep.">
        <title>The genome sequence of the outbreeding globe artichoke constructed de novo incorporating a phase-aware low-pass sequencing strategy of F1 progeny.</title>
        <authorList>
            <person name="Scaglione D."/>
            <person name="Reyes-Chin-Wo S."/>
            <person name="Acquadro A."/>
            <person name="Froenicke L."/>
            <person name="Portis E."/>
            <person name="Beitel C."/>
            <person name="Tirone M."/>
            <person name="Mauro R."/>
            <person name="Lo Monaco A."/>
            <person name="Mauromicale G."/>
            <person name="Faccioli P."/>
            <person name="Cattivelli L."/>
            <person name="Rieseberg L."/>
            <person name="Michelmore R."/>
            <person name="Lanteri S."/>
        </authorList>
    </citation>
    <scope>NUCLEOTIDE SEQUENCE [LARGE SCALE GENOMIC DNA]</scope>
    <source>
        <strain evidence="2">2C</strain>
    </source>
</reference>
<dbReference type="GO" id="GO:0016747">
    <property type="term" value="F:acyltransferase activity, transferring groups other than amino-acyl groups"/>
    <property type="evidence" value="ECO:0007669"/>
    <property type="project" value="TreeGrafter"/>
</dbReference>
<dbReference type="Proteomes" id="UP000243975">
    <property type="component" value="Unassembled WGS sequence"/>
</dbReference>
<dbReference type="Gramene" id="KVI10858">
    <property type="protein sequence ID" value="KVI10858"/>
    <property type="gene ID" value="Ccrd_010748"/>
</dbReference>
<evidence type="ECO:0000313" key="3">
    <source>
        <dbReference type="Proteomes" id="UP000243975"/>
    </source>
</evidence>
<keyword evidence="2" id="KW-0645">Protease</keyword>
<protein>
    <submittedName>
        <fullName evidence="2">Peptidase S10, serine carboxypeptidase</fullName>
    </submittedName>
</protein>
<dbReference type="PANTHER" id="PTHR11802:SF382">
    <property type="entry name" value="PEPTIDASE S10, SERINE CARBOXYPEPTIDASE, ALPHA_BETA HYDROLASE"/>
    <property type="match status" value="1"/>
</dbReference>
<dbReference type="InterPro" id="IPR001563">
    <property type="entry name" value="Peptidase_S10"/>
</dbReference>
<dbReference type="PRINTS" id="PR00724">
    <property type="entry name" value="CRBOXYPTASEC"/>
</dbReference>
<proteinExistence type="inferred from homology"/>
<dbReference type="GO" id="GO:0004185">
    <property type="term" value="F:serine-type carboxypeptidase activity"/>
    <property type="evidence" value="ECO:0007669"/>
    <property type="project" value="InterPro"/>
</dbReference>
<dbReference type="GO" id="GO:0019748">
    <property type="term" value="P:secondary metabolic process"/>
    <property type="evidence" value="ECO:0007669"/>
    <property type="project" value="TreeGrafter"/>
</dbReference>
<comment type="caution">
    <text evidence="2">The sequence shown here is derived from an EMBL/GenBank/DDBJ whole genome shotgun (WGS) entry which is preliminary data.</text>
</comment>
<evidence type="ECO:0000313" key="2">
    <source>
        <dbReference type="EMBL" id="KVI10858.1"/>
    </source>
</evidence>
<dbReference type="Pfam" id="PF00450">
    <property type="entry name" value="Peptidase_S10"/>
    <property type="match status" value="1"/>
</dbReference>
<dbReference type="EMBL" id="LEKV01000988">
    <property type="protein sequence ID" value="KVI10858.1"/>
    <property type="molecule type" value="Genomic_DNA"/>
</dbReference>
<comment type="similarity">
    <text evidence="1">Belongs to the peptidase S10 family.</text>
</comment>